<protein>
    <submittedName>
        <fullName evidence="1">Uncharacterized protein</fullName>
    </submittedName>
</protein>
<evidence type="ECO:0000313" key="1">
    <source>
        <dbReference type="EMBL" id="SUW94252.1"/>
    </source>
</evidence>
<dbReference type="AlphaFoldDB" id="A0AAX2M389"/>
<proteinExistence type="predicted"/>
<reference evidence="1 2" key="1">
    <citation type="submission" date="2018-06" db="EMBL/GenBank/DDBJ databases">
        <authorList>
            <consortium name="Pathogen Informatics"/>
            <person name="Doyle S."/>
        </authorList>
    </citation>
    <scope>NUCLEOTIDE SEQUENCE [LARGE SCALE GENOMIC DNA]</scope>
    <source>
        <strain evidence="1 2">NCTC13105</strain>
    </source>
</reference>
<sequence>MNLSTHTTMMTLDINAIPILADIAPYYRQLAYNNIESKESV</sequence>
<dbReference type="EMBL" id="UFVB01000001">
    <property type="protein sequence ID" value="SUW94252.1"/>
    <property type="molecule type" value="Genomic_DNA"/>
</dbReference>
<name>A0AAX2M389_CAMJU</name>
<gene>
    <name evidence="1" type="ORF">NCTC13105_01830</name>
</gene>
<organism evidence="1 2">
    <name type="scientific">Campylobacter jejuni</name>
    <dbReference type="NCBI Taxonomy" id="197"/>
    <lineage>
        <taxon>Bacteria</taxon>
        <taxon>Pseudomonadati</taxon>
        <taxon>Campylobacterota</taxon>
        <taxon>Epsilonproteobacteria</taxon>
        <taxon>Campylobacterales</taxon>
        <taxon>Campylobacteraceae</taxon>
        <taxon>Campylobacter</taxon>
    </lineage>
</organism>
<dbReference type="Proteomes" id="UP000254131">
    <property type="component" value="Unassembled WGS sequence"/>
</dbReference>
<dbReference type="RefSeq" id="WP_257407501.1">
    <property type="nucleotide sequence ID" value="NZ_CUTM01000023.1"/>
</dbReference>
<comment type="caution">
    <text evidence="1">The sequence shown here is derived from an EMBL/GenBank/DDBJ whole genome shotgun (WGS) entry which is preliminary data.</text>
</comment>
<accession>A0AAX2M389</accession>
<evidence type="ECO:0000313" key="2">
    <source>
        <dbReference type="Proteomes" id="UP000254131"/>
    </source>
</evidence>